<evidence type="ECO:0000313" key="2">
    <source>
        <dbReference type="Proteomes" id="UP000527352"/>
    </source>
</evidence>
<accession>A0ABX1KQ14</accession>
<proteinExistence type="predicted"/>
<name>A0ABX1KQ14_9GAMM</name>
<comment type="caution">
    <text evidence="1">The sequence shown here is derived from an EMBL/GenBank/DDBJ whole genome shotgun (WGS) entry which is preliminary data.</text>
</comment>
<organism evidence="1 2">
    <name type="scientific">Shewanella oncorhynchi</name>
    <dbReference type="NCBI Taxonomy" id="2726434"/>
    <lineage>
        <taxon>Bacteria</taxon>
        <taxon>Pseudomonadati</taxon>
        <taxon>Pseudomonadota</taxon>
        <taxon>Gammaproteobacteria</taxon>
        <taxon>Alteromonadales</taxon>
        <taxon>Shewanellaceae</taxon>
        <taxon>Shewanella</taxon>
    </lineage>
</organism>
<protein>
    <submittedName>
        <fullName evidence="1">Uncharacterized protein</fullName>
    </submittedName>
</protein>
<dbReference type="EMBL" id="JABAEB010000009">
    <property type="protein sequence ID" value="NLQ24308.1"/>
    <property type="molecule type" value="Genomic_DNA"/>
</dbReference>
<gene>
    <name evidence="1" type="ORF">HGO26_15670</name>
</gene>
<evidence type="ECO:0000313" key="1">
    <source>
        <dbReference type="EMBL" id="NLQ24308.1"/>
    </source>
</evidence>
<keyword evidence="2" id="KW-1185">Reference proteome</keyword>
<reference evidence="1 2" key="1">
    <citation type="submission" date="2020-04" db="EMBL/GenBank/DDBJ databases">
        <title>The first description of lens atrophy caused by putative novel Shewanella sp. that is a new emerging pathogen for cultured rainbow trout?</title>
        <authorList>
            <person name="Saticioglu I.B."/>
            <person name="Duman M."/>
            <person name="Altun S."/>
        </authorList>
    </citation>
    <scope>NUCLEOTIDE SEQUENCE [LARGE SCALE GENOMIC DNA]</scope>
    <source>
        <strain evidence="1 2">S-1</strain>
    </source>
</reference>
<dbReference type="Proteomes" id="UP000527352">
    <property type="component" value="Unassembled WGS sequence"/>
</dbReference>
<sequence>MPISSISPLPSMSNVSQNLTSEKLLSDLKTNIKQVRNLPNGVIYSPFNNEDMVIQAIGINTARVLNGKQPLPMICSMLNRGALKSTISDVKSTEFSGRLKDGAVYENKMTSYIKTIGIKDVHAAFPSEIKRLGEYQSLNQLEVIDPKSLPDNSIKNIYVIGHGEAGRPHLYETVKCGSASKSIDNVMCEIHSLVRQKANADVKIKMTACESADRETLQSFKQTNDIVQRKKGVEPLANSAKTEADKYFPKARVFGYHGLGISRGSEYVSQARCLDADFDKTTGNVSKWVKASTVRKEF</sequence>